<comment type="caution">
    <text evidence="1">The sequence shown here is derived from an EMBL/GenBank/DDBJ whole genome shotgun (WGS) entry which is preliminary data.</text>
</comment>
<keyword evidence="2" id="KW-1185">Reference proteome</keyword>
<dbReference type="EMBL" id="JACHHQ010000006">
    <property type="protein sequence ID" value="MBB5201077.1"/>
    <property type="molecule type" value="Genomic_DNA"/>
</dbReference>
<evidence type="ECO:0000313" key="2">
    <source>
        <dbReference type="Proteomes" id="UP000571084"/>
    </source>
</evidence>
<gene>
    <name evidence="1" type="ORF">HNR39_002926</name>
</gene>
<sequence>MISLEERAQIIARSGLCVLPVRACTGIVTWHISVND</sequence>
<proteinExistence type="predicted"/>
<dbReference type="AlphaFoldDB" id="A0A840RRH8"/>
<accession>A0A840RRH8</accession>
<organism evidence="1 2">
    <name type="scientific">Glaciimonas immobilis</name>
    <dbReference type="NCBI Taxonomy" id="728004"/>
    <lineage>
        <taxon>Bacteria</taxon>
        <taxon>Pseudomonadati</taxon>
        <taxon>Pseudomonadota</taxon>
        <taxon>Betaproteobacteria</taxon>
        <taxon>Burkholderiales</taxon>
        <taxon>Oxalobacteraceae</taxon>
        <taxon>Glaciimonas</taxon>
    </lineage>
</organism>
<name>A0A840RRH8_9BURK</name>
<reference evidence="1 2" key="1">
    <citation type="submission" date="2020-08" db="EMBL/GenBank/DDBJ databases">
        <title>Genomic Encyclopedia of Type Strains, Phase IV (KMG-IV): sequencing the most valuable type-strain genomes for metagenomic binning, comparative biology and taxonomic classification.</title>
        <authorList>
            <person name="Goeker M."/>
        </authorList>
    </citation>
    <scope>NUCLEOTIDE SEQUENCE [LARGE SCALE GENOMIC DNA]</scope>
    <source>
        <strain evidence="1 2">DSM 23240</strain>
    </source>
</reference>
<protein>
    <submittedName>
        <fullName evidence="1">Uncharacterized protein</fullName>
    </submittedName>
</protein>
<dbReference type="Proteomes" id="UP000571084">
    <property type="component" value="Unassembled WGS sequence"/>
</dbReference>
<evidence type="ECO:0000313" key="1">
    <source>
        <dbReference type="EMBL" id="MBB5201077.1"/>
    </source>
</evidence>